<protein>
    <submittedName>
        <fullName evidence="4">Uncharacterized protein</fullName>
    </submittedName>
</protein>
<keyword evidence="3" id="KW-1133">Transmembrane helix</keyword>
<dbReference type="PANTHER" id="PTHR11926:SF774">
    <property type="entry name" value="UDP-GLYCOSYLTRANSFERASE 85A1-RELATED"/>
    <property type="match status" value="1"/>
</dbReference>
<keyword evidence="2" id="KW-0328">Glycosyltransferase</keyword>
<dbReference type="EMBL" id="KZ664838">
    <property type="protein sequence ID" value="PPS02903.1"/>
    <property type="molecule type" value="Genomic_DNA"/>
</dbReference>
<evidence type="ECO:0000256" key="2">
    <source>
        <dbReference type="ARBA" id="ARBA00022676"/>
    </source>
</evidence>
<keyword evidence="3" id="KW-0472">Membrane</keyword>
<evidence type="ECO:0000313" key="4">
    <source>
        <dbReference type="EMBL" id="PPS02903.1"/>
    </source>
</evidence>
<reference evidence="4 5" key="1">
    <citation type="submission" date="2015-01" db="EMBL/GenBank/DDBJ databases">
        <title>Genome of allotetraploid Gossypium barbadense reveals genomic plasticity and fiber elongation in cotton evolution.</title>
        <authorList>
            <person name="Chen X."/>
            <person name="Liu X."/>
            <person name="Zhao B."/>
            <person name="Zheng H."/>
            <person name="Hu Y."/>
            <person name="Lu G."/>
            <person name="Yang C."/>
            <person name="Chen J."/>
            <person name="Shan C."/>
            <person name="Zhang L."/>
            <person name="Zhou Y."/>
            <person name="Wang L."/>
            <person name="Guo W."/>
            <person name="Bai Y."/>
            <person name="Ruan J."/>
            <person name="Shangguan X."/>
            <person name="Mao Y."/>
            <person name="Jiang J."/>
            <person name="Zhu Y."/>
            <person name="Lei J."/>
            <person name="Kang H."/>
            <person name="Chen S."/>
            <person name="He X."/>
            <person name="Wang R."/>
            <person name="Wang Y."/>
            <person name="Chen J."/>
            <person name="Wang L."/>
            <person name="Yu S."/>
            <person name="Wang B."/>
            <person name="Wei J."/>
            <person name="Song S."/>
            <person name="Lu X."/>
            <person name="Gao Z."/>
            <person name="Gu W."/>
            <person name="Deng X."/>
            <person name="Ma D."/>
            <person name="Wang S."/>
            <person name="Liang W."/>
            <person name="Fang L."/>
            <person name="Cai C."/>
            <person name="Zhu X."/>
            <person name="Zhou B."/>
            <person name="Zhang Y."/>
            <person name="Chen Z."/>
            <person name="Xu S."/>
            <person name="Zhu R."/>
            <person name="Wang S."/>
            <person name="Zhang T."/>
            <person name="Zhao G."/>
        </authorList>
    </citation>
    <scope>NUCLEOTIDE SEQUENCE [LARGE SCALE GENOMIC DNA]</scope>
    <source>
        <strain evidence="5">cv. Xinhai21</strain>
        <tissue evidence="4">Leaf</tissue>
    </source>
</reference>
<organism evidence="4 5">
    <name type="scientific">Gossypium barbadense</name>
    <name type="common">Sea Island cotton</name>
    <name type="synonym">Hibiscus barbadensis</name>
    <dbReference type="NCBI Taxonomy" id="3634"/>
    <lineage>
        <taxon>Eukaryota</taxon>
        <taxon>Viridiplantae</taxon>
        <taxon>Streptophyta</taxon>
        <taxon>Embryophyta</taxon>
        <taxon>Tracheophyta</taxon>
        <taxon>Spermatophyta</taxon>
        <taxon>Magnoliopsida</taxon>
        <taxon>eudicotyledons</taxon>
        <taxon>Gunneridae</taxon>
        <taxon>Pentapetalae</taxon>
        <taxon>rosids</taxon>
        <taxon>malvids</taxon>
        <taxon>Malvales</taxon>
        <taxon>Malvaceae</taxon>
        <taxon>Malvoideae</taxon>
        <taxon>Gossypium</taxon>
    </lineage>
</organism>
<name>A0A2P5XHR3_GOSBA</name>
<evidence type="ECO:0000256" key="1">
    <source>
        <dbReference type="ARBA" id="ARBA00009995"/>
    </source>
</evidence>
<evidence type="ECO:0000313" key="5">
    <source>
        <dbReference type="Proteomes" id="UP000239757"/>
    </source>
</evidence>
<dbReference type="SUPFAM" id="SSF53756">
    <property type="entry name" value="UDP-Glycosyltransferase/glycogen phosphorylase"/>
    <property type="match status" value="1"/>
</dbReference>
<dbReference type="PANTHER" id="PTHR11926">
    <property type="entry name" value="GLUCOSYL/GLUCURONOSYL TRANSFERASES"/>
    <property type="match status" value="1"/>
</dbReference>
<sequence>MSFTLDAAQEFGVPQVIFWTTSASAFLGYCYFGQVMKRAIILNIFEDLEHQVHHNGCKQLGSNLWKEDPICLEWLDSKQPNSVVYVNFGIITVMTPEQLTEFALSGDTAILPPEFSTVTKDGFGGKLGIAMEINSDVKRDEVAGHVRELMEGEKGKAMKKKALDWKKMAEEATNTPDGSSYDNLNHIINQGLLH</sequence>
<dbReference type="Gene3D" id="3.40.50.2000">
    <property type="entry name" value="Glycogen Phosphorylase B"/>
    <property type="match status" value="4"/>
</dbReference>
<feature type="transmembrane region" description="Helical" evidence="3">
    <location>
        <begin position="12"/>
        <end position="32"/>
    </location>
</feature>
<accession>A0A2P5XHR3</accession>
<dbReference type="GO" id="GO:0080044">
    <property type="term" value="F:quercetin 7-O-glucosyltransferase activity"/>
    <property type="evidence" value="ECO:0007669"/>
    <property type="project" value="TreeGrafter"/>
</dbReference>
<gene>
    <name evidence="4" type="ORF">GOBAR_AA17751</name>
</gene>
<proteinExistence type="inferred from homology"/>
<dbReference type="AlphaFoldDB" id="A0A2P5XHR3"/>
<comment type="similarity">
    <text evidence="1">Belongs to the UDP-glycosyltransferase family.</text>
</comment>
<keyword evidence="2" id="KW-0808">Transferase</keyword>
<dbReference type="OrthoDB" id="1927969at2759"/>
<dbReference type="Proteomes" id="UP000239757">
    <property type="component" value="Unassembled WGS sequence"/>
</dbReference>
<keyword evidence="3" id="KW-0812">Transmembrane</keyword>
<evidence type="ECO:0000256" key="3">
    <source>
        <dbReference type="SAM" id="Phobius"/>
    </source>
</evidence>
<dbReference type="GO" id="GO:0080043">
    <property type="term" value="F:quercetin 3-O-glucosyltransferase activity"/>
    <property type="evidence" value="ECO:0007669"/>
    <property type="project" value="TreeGrafter"/>
</dbReference>